<name>A0A8S3UUF3_MYTED</name>
<feature type="region of interest" description="Disordered" evidence="2">
    <location>
        <begin position="261"/>
        <end position="301"/>
    </location>
</feature>
<evidence type="ECO:0000256" key="1">
    <source>
        <dbReference type="SAM" id="Coils"/>
    </source>
</evidence>
<keyword evidence="4" id="KW-1185">Reference proteome</keyword>
<dbReference type="AlphaFoldDB" id="A0A8S3UUF3"/>
<reference evidence="3" key="1">
    <citation type="submission" date="2021-03" db="EMBL/GenBank/DDBJ databases">
        <authorList>
            <person name="Bekaert M."/>
        </authorList>
    </citation>
    <scope>NUCLEOTIDE SEQUENCE</scope>
</reference>
<dbReference type="OrthoDB" id="6068722at2759"/>
<feature type="compositionally biased region" description="Low complexity" evidence="2">
    <location>
        <begin position="269"/>
        <end position="278"/>
    </location>
</feature>
<accession>A0A8S3UUF3</accession>
<organism evidence="3 4">
    <name type="scientific">Mytilus edulis</name>
    <name type="common">Blue mussel</name>
    <dbReference type="NCBI Taxonomy" id="6550"/>
    <lineage>
        <taxon>Eukaryota</taxon>
        <taxon>Metazoa</taxon>
        <taxon>Spiralia</taxon>
        <taxon>Lophotrochozoa</taxon>
        <taxon>Mollusca</taxon>
        <taxon>Bivalvia</taxon>
        <taxon>Autobranchia</taxon>
        <taxon>Pteriomorphia</taxon>
        <taxon>Mytilida</taxon>
        <taxon>Mytiloidea</taxon>
        <taxon>Mytilidae</taxon>
        <taxon>Mytilinae</taxon>
        <taxon>Mytilus</taxon>
    </lineage>
</organism>
<evidence type="ECO:0000313" key="3">
    <source>
        <dbReference type="EMBL" id="CAG2249656.1"/>
    </source>
</evidence>
<evidence type="ECO:0000256" key="2">
    <source>
        <dbReference type="SAM" id="MobiDB-lite"/>
    </source>
</evidence>
<proteinExistence type="predicted"/>
<sequence length="1003" mass="115447">MLTTERDQYLRWKEHFQEDLNTKEPDNLAIFPEAPLDLEIDTDPPSKQEIQAAIKSLKNKKSPGIDQLNAELFKIDTVLAADTVHPVFQKIWEQAVIPNSRTVKRSISMATSGDGEEEGRTKHLTPKAYEQYLGEVDKYSQALATLSRENDRLISILLSSEASHEEKASSAAQLEETTNKYMNLSDCYIDYLKRKNTLDSQRELISHQLIRSVNMHKTETAMNYSLSKLEPPEPTQAFTQTGEQMEKVTTTKLTDVQMKQELKKEPNVSNSVRSQSSRSSRRSGRSNASCSSTMMRQKAHLEAARKRLEYVDQESTLVQKKAQLEANTTIEKAKLEKMTKELEAKRDVAVAEAELQAMEEVFDESDRETEVSSPSLTEQRTAKYIIEQSKHVNRQYEVHNSAPAVNNIDTQTVLLNEENMNEELPVHNSAPAVNNINTQTLLRNEEHMNEELPIPLTRKIASPVTSANQIVQQIHKEVIEQLPDTNNNRTLSLNYGQELSKFLMKKDLIISRLLKYDDRPENYLSWKDTFKCVMDCEQLICSTCVIESHKRHKFEEIDFAYHTKVHQLEHESVHIESEIPKVEIQATRLREMKLEVENNIKEIKSKIFQHEYKIKEDISMEAKTLLKQVDNRWEVTKDSIIKQRKLIQKSIEDLEKRKAQVNLVLHSRRASEIFVTAKDIKPLLLNTCFSHVQSENLRFTPRKDDLEDIGICHKKQRFQFVHASQTNLAISKIIETKENQYVLYSSVENKLQQVQFIHNTISILKEVNDIEARDIAVSKYSGVILLTMSGVYCLSDTGKLGKLILGTDYENWQEEQCIHVNNENQMVVGSQCYNGCPYEYQYYGIVMVFESVKHFIDQTPGEMDEKPLFSKILDDFIPDRIISTKDNDYCLIVRETIHERKKIARFSHTFEFKWIYDGCCKHGFNPIDLTETPTMLICVVDNYDGGAIHVLNKDGDVLTCNLFAKEEVADPLSVYVTVTGMLLIGCEKNKKNELAQINLFKLK</sequence>
<gene>
    <name evidence="3" type="ORF">MEDL_61414</name>
</gene>
<protein>
    <submittedName>
        <fullName evidence="3">Uncharacterized protein</fullName>
    </submittedName>
</protein>
<comment type="caution">
    <text evidence="3">The sequence shown here is derived from an EMBL/GenBank/DDBJ whole genome shotgun (WGS) entry which is preliminary data.</text>
</comment>
<feature type="coiled-coil region" evidence="1">
    <location>
        <begin position="321"/>
        <end position="368"/>
    </location>
</feature>
<dbReference type="EMBL" id="CAJPWZ010002976">
    <property type="protein sequence ID" value="CAG2249656.1"/>
    <property type="molecule type" value="Genomic_DNA"/>
</dbReference>
<evidence type="ECO:0000313" key="4">
    <source>
        <dbReference type="Proteomes" id="UP000683360"/>
    </source>
</evidence>
<dbReference type="Proteomes" id="UP000683360">
    <property type="component" value="Unassembled WGS sequence"/>
</dbReference>
<keyword evidence="1" id="KW-0175">Coiled coil</keyword>